<dbReference type="GO" id="GO:0003700">
    <property type="term" value="F:DNA-binding transcription factor activity"/>
    <property type="evidence" value="ECO:0007669"/>
    <property type="project" value="TreeGrafter"/>
</dbReference>
<dbReference type="SUPFAM" id="SSF46689">
    <property type="entry name" value="Homeodomain-like"/>
    <property type="match status" value="1"/>
</dbReference>
<dbReference type="PRINTS" id="PR00455">
    <property type="entry name" value="HTHTETR"/>
</dbReference>
<dbReference type="InterPro" id="IPR009057">
    <property type="entry name" value="Homeodomain-like_sf"/>
</dbReference>
<evidence type="ECO:0000256" key="4">
    <source>
        <dbReference type="PROSITE-ProRule" id="PRU00335"/>
    </source>
</evidence>
<evidence type="ECO:0000313" key="6">
    <source>
        <dbReference type="EMBL" id="QOY61032.1"/>
    </source>
</evidence>
<dbReference type="AlphaFoldDB" id="A0A7S7M950"/>
<protein>
    <submittedName>
        <fullName evidence="6">TetR/AcrR family transcriptional regulator</fullName>
    </submittedName>
</protein>
<reference evidence="6 7" key="1">
    <citation type="submission" date="2020-10" db="EMBL/GenBank/DDBJ databases">
        <title>Olsenella immobilis sp.nov., isolated from the mud in a fermentation cellar used for the production of Chinese strong-flavoured liquor.</title>
        <authorList>
            <person name="Lu L."/>
        </authorList>
    </citation>
    <scope>NUCLEOTIDE SEQUENCE [LARGE SCALE GENOMIC DNA]</scope>
    <source>
        <strain evidence="6 7">LZLJ-2</strain>
    </source>
</reference>
<dbReference type="PANTHER" id="PTHR30055">
    <property type="entry name" value="HTH-TYPE TRANSCRIPTIONAL REGULATOR RUTR"/>
    <property type="match status" value="1"/>
</dbReference>
<evidence type="ECO:0000256" key="2">
    <source>
        <dbReference type="ARBA" id="ARBA00023125"/>
    </source>
</evidence>
<feature type="domain" description="HTH tetR-type" evidence="5">
    <location>
        <begin position="2"/>
        <end position="62"/>
    </location>
</feature>
<keyword evidence="1" id="KW-0805">Transcription regulation</keyword>
<dbReference type="PANTHER" id="PTHR30055:SF234">
    <property type="entry name" value="HTH-TYPE TRANSCRIPTIONAL REGULATOR BETI"/>
    <property type="match status" value="1"/>
</dbReference>
<dbReference type="KEGG" id="tio:INP52_02140"/>
<dbReference type="Pfam" id="PF00440">
    <property type="entry name" value="TetR_N"/>
    <property type="match status" value="1"/>
</dbReference>
<dbReference type="InterPro" id="IPR050109">
    <property type="entry name" value="HTH-type_TetR-like_transc_reg"/>
</dbReference>
<keyword evidence="3" id="KW-0804">Transcription</keyword>
<organism evidence="6 7">
    <name type="scientific">Thermophilibacter immobilis</name>
    <dbReference type="NCBI Taxonomy" id="2779519"/>
    <lineage>
        <taxon>Bacteria</taxon>
        <taxon>Bacillati</taxon>
        <taxon>Actinomycetota</taxon>
        <taxon>Coriobacteriia</taxon>
        <taxon>Coriobacteriales</taxon>
        <taxon>Atopobiaceae</taxon>
        <taxon>Thermophilibacter</taxon>
    </lineage>
</organism>
<sequence>MDDKGRALKESARKVFSEKGYKAASIAKIARGAHVAVGSFYNYYPSKDEVFLDVYIEENDRVRQQIRDEIDWSAEPSEMVEQLFARSFALVSRNKILSEWGNPAISGLLHEHYQSREGLKSYPFHQFLVQTFTQRMREAGFDGGKIQQALHVYDFFFYVDTHVSEDDFPGLGPTLEVLASYFVKGLFE</sequence>
<keyword evidence="2 4" id="KW-0238">DNA-binding</keyword>
<dbReference type="PROSITE" id="PS50977">
    <property type="entry name" value="HTH_TETR_2"/>
    <property type="match status" value="1"/>
</dbReference>
<name>A0A7S7M950_9ACTN</name>
<dbReference type="InterPro" id="IPR001647">
    <property type="entry name" value="HTH_TetR"/>
</dbReference>
<evidence type="ECO:0000256" key="1">
    <source>
        <dbReference type="ARBA" id="ARBA00023015"/>
    </source>
</evidence>
<dbReference type="EMBL" id="CP063767">
    <property type="protein sequence ID" value="QOY61032.1"/>
    <property type="molecule type" value="Genomic_DNA"/>
</dbReference>
<accession>A0A7S7M950</accession>
<proteinExistence type="predicted"/>
<feature type="DNA-binding region" description="H-T-H motif" evidence="4">
    <location>
        <begin position="25"/>
        <end position="44"/>
    </location>
</feature>
<keyword evidence="7" id="KW-1185">Reference proteome</keyword>
<evidence type="ECO:0000256" key="3">
    <source>
        <dbReference type="ARBA" id="ARBA00023163"/>
    </source>
</evidence>
<evidence type="ECO:0000259" key="5">
    <source>
        <dbReference type="PROSITE" id="PS50977"/>
    </source>
</evidence>
<evidence type="ECO:0000313" key="7">
    <source>
        <dbReference type="Proteomes" id="UP000593735"/>
    </source>
</evidence>
<dbReference type="Proteomes" id="UP000593735">
    <property type="component" value="Chromosome"/>
</dbReference>
<dbReference type="Gene3D" id="1.10.357.10">
    <property type="entry name" value="Tetracycline Repressor, domain 2"/>
    <property type="match status" value="1"/>
</dbReference>
<gene>
    <name evidence="6" type="ORF">INP52_02140</name>
</gene>
<dbReference type="RefSeq" id="WP_194372008.1">
    <property type="nucleotide sequence ID" value="NZ_CP063767.1"/>
</dbReference>
<dbReference type="GO" id="GO:0000976">
    <property type="term" value="F:transcription cis-regulatory region binding"/>
    <property type="evidence" value="ECO:0007669"/>
    <property type="project" value="TreeGrafter"/>
</dbReference>